<protein>
    <submittedName>
        <fullName evidence="3">Uncharacterized protein</fullName>
    </submittedName>
</protein>
<evidence type="ECO:0000313" key="4">
    <source>
        <dbReference type="Proteomes" id="UP000494165"/>
    </source>
</evidence>
<evidence type="ECO:0000256" key="2">
    <source>
        <dbReference type="SAM" id="SignalP"/>
    </source>
</evidence>
<feature type="compositionally biased region" description="Basic residues" evidence="1">
    <location>
        <begin position="92"/>
        <end position="111"/>
    </location>
</feature>
<dbReference type="InterPro" id="IPR036728">
    <property type="entry name" value="PBP_GOBP_sf"/>
</dbReference>
<feature type="signal peptide" evidence="2">
    <location>
        <begin position="1"/>
        <end position="19"/>
    </location>
</feature>
<proteinExistence type="predicted"/>
<keyword evidence="2" id="KW-0732">Signal</keyword>
<feature type="region of interest" description="Disordered" evidence="1">
    <location>
        <begin position="155"/>
        <end position="187"/>
    </location>
</feature>
<feature type="compositionally biased region" description="Polar residues" evidence="1">
    <location>
        <begin position="115"/>
        <end position="129"/>
    </location>
</feature>
<dbReference type="SUPFAM" id="SSF47565">
    <property type="entry name" value="Insect pheromone/odorant-binding proteins"/>
    <property type="match status" value="1"/>
</dbReference>
<gene>
    <name evidence="3" type="ORF">CLODIP_2_CD15589</name>
</gene>
<dbReference type="Proteomes" id="UP000494165">
    <property type="component" value="Unassembled WGS sequence"/>
</dbReference>
<feature type="compositionally biased region" description="Low complexity" evidence="1">
    <location>
        <begin position="82"/>
        <end position="91"/>
    </location>
</feature>
<dbReference type="AlphaFoldDB" id="A0A8S1DN61"/>
<dbReference type="Gene3D" id="1.10.238.270">
    <property type="match status" value="1"/>
</dbReference>
<dbReference type="EMBL" id="CADEPI010000255">
    <property type="protein sequence ID" value="CAB3382027.1"/>
    <property type="molecule type" value="Genomic_DNA"/>
</dbReference>
<sequence>MLGTLIFAHLLLKCSMASADNLLGTMTPAPLGKKTPIGDTFVFVDEPNPKRRSKQKQPKARLFGVAVLRDNRALTYPRLPLRRPNVNYNNGRNKRRRGRGRNKNKNKKVTKNKNAQTLPTTKSGQNTPEFSGPLKPDEYDYRYEEYGFETTRRRLTTSSGRRRRTQTAWSTWPSSQSTSTLTTTTTTPMASEAQLVTVTSPSVPPVPSTFCASDSLNVAMICCNMQFPALFDYADFDNCATNAANLSPEEMDTFLINYGMDEKSELNFNLKWFQDARESMCVMSCVFLESEFMGNDPRVLDTEEVNSYFDNHLENTNKSEWISTLDQALVECEEAIKVGRLTQKMPDFFETEDSTCFTRPFLYVQCIRRELLYNCPEPSEKALSDDNCKSVMTTLGECNPFNT</sequence>
<feature type="region of interest" description="Disordered" evidence="1">
    <location>
        <begin position="76"/>
        <end position="138"/>
    </location>
</feature>
<dbReference type="GO" id="GO:0005549">
    <property type="term" value="F:odorant binding"/>
    <property type="evidence" value="ECO:0007669"/>
    <property type="project" value="InterPro"/>
</dbReference>
<organism evidence="3 4">
    <name type="scientific">Cloeon dipterum</name>
    <dbReference type="NCBI Taxonomy" id="197152"/>
    <lineage>
        <taxon>Eukaryota</taxon>
        <taxon>Metazoa</taxon>
        <taxon>Ecdysozoa</taxon>
        <taxon>Arthropoda</taxon>
        <taxon>Hexapoda</taxon>
        <taxon>Insecta</taxon>
        <taxon>Pterygota</taxon>
        <taxon>Palaeoptera</taxon>
        <taxon>Ephemeroptera</taxon>
        <taxon>Pisciforma</taxon>
        <taxon>Baetidae</taxon>
        <taxon>Cloeon</taxon>
    </lineage>
</organism>
<reference evidence="3 4" key="1">
    <citation type="submission" date="2020-04" db="EMBL/GenBank/DDBJ databases">
        <authorList>
            <person name="Alioto T."/>
            <person name="Alioto T."/>
            <person name="Gomez Garrido J."/>
        </authorList>
    </citation>
    <scope>NUCLEOTIDE SEQUENCE [LARGE SCALE GENOMIC DNA]</scope>
</reference>
<keyword evidence="4" id="KW-1185">Reference proteome</keyword>
<accession>A0A8S1DN61</accession>
<name>A0A8S1DN61_9INSE</name>
<feature type="compositionally biased region" description="Low complexity" evidence="1">
    <location>
        <begin position="166"/>
        <end position="187"/>
    </location>
</feature>
<comment type="caution">
    <text evidence="3">The sequence shown here is derived from an EMBL/GenBank/DDBJ whole genome shotgun (WGS) entry which is preliminary data.</text>
</comment>
<evidence type="ECO:0000256" key="1">
    <source>
        <dbReference type="SAM" id="MobiDB-lite"/>
    </source>
</evidence>
<feature type="chain" id="PRO_5035927423" evidence="2">
    <location>
        <begin position="20"/>
        <end position="403"/>
    </location>
</feature>
<evidence type="ECO:0000313" key="3">
    <source>
        <dbReference type="EMBL" id="CAB3382027.1"/>
    </source>
</evidence>